<accession>A0ABY7B4H0</accession>
<evidence type="ECO:0000313" key="1">
    <source>
        <dbReference type="EMBL" id="WAL67219.1"/>
    </source>
</evidence>
<gene>
    <name evidence="1" type="ORF">ORV05_05370</name>
</gene>
<proteinExistence type="predicted"/>
<name>A0ABY7B4H0_9PSEU</name>
<evidence type="ECO:0000313" key="2">
    <source>
        <dbReference type="Proteomes" id="UP001163203"/>
    </source>
</evidence>
<dbReference type="Proteomes" id="UP001163203">
    <property type="component" value="Chromosome"/>
</dbReference>
<keyword evidence="2" id="KW-1185">Reference proteome</keyword>
<reference evidence="1" key="1">
    <citation type="submission" date="2022-11" db="EMBL/GenBank/DDBJ databases">
        <authorList>
            <person name="Mo P."/>
        </authorList>
    </citation>
    <scope>NUCLEOTIDE SEQUENCE</scope>
    <source>
        <strain evidence="1">HUAS 11-8</strain>
    </source>
</reference>
<dbReference type="EMBL" id="CP113836">
    <property type="protein sequence ID" value="WAL67219.1"/>
    <property type="molecule type" value="Genomic_DNA"/>
</dbReference>
<protein>
    <submittedName>
        <fullName evidence="1">Helix-turn-helix domain-containing protein</fullName>
    </submittedName>
</protein>
<sequence>MSVFNVGAECSVTFTGEDALRVAEMLRDWVRQRERSRGQVHPARRALADAAQRAAEGYAAERRRVLADFGMSGPKRVRNGQSAPCSATSEETWLPTEVVAQRLGITERHARRLACTGALRAQRAGSGTRPWRFDPAAVATWVPKKIA</sequence>
<dbReference type="RefSeq" id="WP_268757342.1">
    <property type="nucleotide sequence ID" value="NZ_CP113836.1"/>
</dbReference>
<organism evidence="1 2">
    <name type="scientific">Amycolatopsis cynarae</name>
    <dbReference type="NCBI Taxonomy" id="2995223"/>
    <lineage>
        <taxon>Bacteria</taxon>
        <taxon>Bacillati</taxon>
        <taxon>Actinomycetota</taxon>
        <taxon>Actinomycetes</taxon>
        <taxon>Pseudonocardiales</taxon>
        <taxon>Pseudonocardiaceae</taxon>
        <taxon>Amycolatopsis</taxon>
    </lineage>
</organism>